<evidence type="ECO:0000256" key="1">
    <source>
        <dbReference type="SAM" id="SignalP"/>
    </source>
</evidence>
<sequence length="118" mass="11417">MRARRTTAALAALVAAGLVTGCGGSDSDRPTGCFGDADGGTVVVQGASTVIAENVSAGVGSIDIDPDKATAIVTLSEGENPAAVRSIVVTVGTTFPAAGQELAVAQICRGSVTIDAAG</sequence>
<keyword evidence="1" id="KW-0732">Signal</keyword>
<feature type="signal peptide" evidence="1">
    <location>
        <begin position="1"/>
        <end position="21"/>
    </location>
</feature>
<dbReference type="EMBL" id="VDFR01000023">
    <property type="protein sequence ID" value="TNC49497.1"/>
    <property type="molecule type" value="Genomic_DNA"/>
</dbReference>
<evidence type="ECO:0000313" key="4">
    <source>
        <dbReference type="Proteomes" id="UP000306740"/>
    </source>
</evidence>
<name>A0A5C4MXL8_9ACTN</name>
<dbReference type="OrthoDB" id="3830864at2"/>
<reference evidence="2 4" key="1">
    <citation type="submission" date="2019-05" db="EMBL/GenBank/DDBJ databases">
        <title>Mumia sp. nov., isolated from the intestinal contents of plateau pika (Ochotona curzoniae) in the Qinghai-Tibet plateau of China.</title>
        <authorList>
            <person name="Tian Z."/>
        </authorList>
    </citation>
    <scope>NUCLEOTIDE SEQUENCE [LARGE SCALE GENOMIC DNA]</scope>
    <source>
        <strain evidence="4">527</strain>
        <strain evidence="2">Z527</strain>
    </source>
</reference>
<accession>A0A5C4MXL8</accession>
<evidence type="ECO:0000313" key="3">
    <source>
        <dbReference type="EMBL" id="TNC49661.1"/>
    </source>
</evidence>
<dbReference type="PROSITE" id="PS51257">
    <property type="entry name" value="PROKAR_LIPOPROTEIN"/>
    <property type="match status" value="1"/>
</dbReference>
<comment type="caution">
    <text evidence="2">The sequence shown here is derived from an EMBL/GenBank/DDBJ whole genome shotgun (WGS) entry which is preliminary data.</text>
</comment>
<dbReference type="EMBL" id="VDFR01000022">
    <property type="protein sequence ID" value="TNC49661.1"/>
    <property type="molecule type" value="Genomic_DNA"/>
</dbReference>
<feature type="chain" id="PRO_5038242855" evidence="1">
    <location>
        <begin position="22"/>
        <end position="118"/>
    </location>
</feature>
<dbReference type="AlphaFoldDB" id="A0A5C4MXL8"/>
<gene>
    <name evidence="3" type="ORF">FHE65_05120</name>
    <name evidence="2" type="ORF">FHE65_05300</name>
</gene>
<dbReference type="RefSeq" id="WP_139105409.1">
    <property type="nucleotide sequence ID" value="NZ_VDFR01000022.1"/>
</dbReference>
<dbReference type="Proteomes" id="UP000306740">
    <property type="component" value="Unassembled WGS sequence"/>
</dbReference>
<protein>
    <submittedName>
        <fullName evidence="2">Uncharacterized protein</fullName>
    </submittedName>
</protein>
<evidence type="ECO:0000313" key="2">
    <source>
        <dbReference type="EMBL" id="TNC49497.1"/>
    </source>
</evidence>
<organism evidence="2 4">
    <name type="scientific">Mumia zhuanghuii</name>
    <dbReference type="NCBI Taxonomy" id="2585211"/>
    <lineage>
        <taxon>Bacteria</taxon>
        <taxon>Bacillati</taxon>
        <taxon>Actinomycetota</taxon>
        <taxon>Actinomycetes</taxon>
        <taxon>Propionibacteriales</taxon>
        <taxon>Nocardioidaceae</taxon>
        <taxon>Mumia</taxon>
    </lineage>
</organism>
<proteinExistence type="predicted"/>